<gene>
    <name evidence="2" type="ORF">ROLI_027830</name>
</gene>
<organism evidence="2 3">
    <name type="scientific">Roseobacter fucihabitans</name>
    <dbReference type="NCBI Taxonomy" id="1537242"/>
    <lineage>
        <taxon>Bacteria</taxon>
        <taxon>Pseudomonadati</taxon>
        <taxon>Pseudomonadota</taxon>
        <taxon>Alphaproteobacteria</taxon>
        <taxon>Rhodobacterales</taxon>
        <taxon>Roseobacteraceae</taxon>
        <taxon>Roseobacter</taxon>
    </lineage>
</organism>
<accession>A0ABZ2BWD8</accession>
<reference evidence="2 3" key="1">
    <citation type="submission" date="2015-07" db="EMBL/GenBank/DDBJ databases">
        <authorList>
            <person name="Voget S."/>
            <person name="Dogs M."/>
            <person name="Brinkhoff T.H."/>
            <person name="Daniel R."/>
        </authorList>
    </citation>
    <scope>NUCLEOTIDE SEQUENCE [LARGE SCALE GENOMIC DNA]</scope>
    <source>
        <strain evidence="2 3">B14</strain>
    </source>
</reference>
<dbReference type="Pfam" id="PF19834">
    <property type="entry name" value="DUF6314"/>
    <property type="match status" value="1"/>
</dbReference>
<dbReference type="EMBL" id="CP143423">
    <property type="protein sequence ID" value="WVX49688.1"/>
    <property type="molecule type" value="Genomic_DNA"/>
</dbReference>
<evidence type="ECO:0000259" key="1">
    <source>
        <dbReference type="Pfam" id="PF19834"/>
    </source>
</evidence>
<sequence length="138" mass="16172">MMQRDLKPRVLADFEGKWDLTRQITHDDGSQARFEGTALWTPDGLGMAYLETGLLEMAHATPMQAERRYHWGPDLDIYFEDGRFFHRVPAAGGDARHWCDPDTYDVTYDFTKWPRFKVIWRVVGPKKSYTLASLYHRC</sequence>
<reference evidence="3" key="2">
    <citation type="submission" date="2024-01" db="EMBL/GenBank/DDBJ databases">
        <title>Roseobacter fucihabitans sp. nov., isolated from the brown alga Fucus spiralis.</title>
        <authorList>
            <person name="Hahnke S."/>
            <person name="Berger M."/>
            <person name="Schlingloff A."/>
            <person name="Athale I."/>
            <person name="Neumann-Schaal M."/>
            <person name="Adenaya A."/>
            <person name="Poehlein A."/>
            <person name="Daniel R."/>
            <person name="Pertersen J."/>
            <person name="Brinkhoff T."/>
        </authorList>
    </citation>
    <scope>NUCLEOTIDE SEQUENCE [LARGE SCALE GENOMIC DNA]</scope>
    <source>
        <strain evidence="3">B14</strain>
    </source>
</reference>
<protein>
    <recommendedName>
        <fullName evidence="1">DUF6314 domain-containing protein</fullName>
    </recommendedName>
</protein>
<proteinExistence type="predicted"/>
<evidence type="ECO:0000313" key="2">
    <source>
        <dbReference type="EMBL" id="WVX49688.1"/>
    </source>
</evidence>
<name>A0ABZ2BWD8_9RHOB</name>
<evidence type="ECO:0000313" key="3">
    <source>
        <dbReference type="Proteomes" id="UP001318682"/>
    </source>
</evidence>
<dbReference type="RefSeq" id="WP_187431256.1">
    <property type="nucleotide sequence ID" value="NZ_CP143423.1"/>
</dbReference>
<dbReference type="InterPro" id="IPR045632">
    <property type="entry name" value="DUF6314"/>
</dbReference>
<feature type="domain" description="DUF6314" evidence="1">
    <location>
        <begin position="14"/>
        <end position="137"/>
    </location>
</feature>
<dbReference type="Proteomes" id="UP001318682">
    <property type="component" value="Chromosome"/>
</dbReference>
<keyword evidence="3" id="KW-1185">Reference proteome</keyword>